<evidence type="ECO:0000313" key="3">
    <source>
        <dbReference type="EMBL" id="RMX49237.1"/>
    </source>
</evidence>
<dbReference type="OrthoDB" id="5985209at2759"/>
<feature type="transmembrane region" description="Helical" evidence="2">
    <location>
        <begin position="204"/>
        <end position="230"/>
    </location>
</feature>
<gene>
    <name evidence="3" type="ORF">pdam_00005850</name>
</gene>
<sequence length="251" mass="27046">SVASTGITPSSTFSATTTSAPPVTNSTTSQPTVTYPTATTAPPTTTTAPPTATTAQPPSGGEQEAVVLYISDMTEAKVREELTIFEKRRVNFTAAVKKIVGSYCSSTPQKCDESSPESYQVYIVPGYPMEDPYSPGELLVGFFISVGDGKFLSKNVLYTIVKQSENKETLNTALGYQITGVARLHLDFMKPTEFDGTSGKTKLLYFYFAAFCGAVLLAGLCVGVTCWYGLKKEKDDEVRPLTTSNMQLVDK</sequence>
<organism evidence="3 4">
    <name type="scientific">Pocillopora damicornis</name>
    <name type="common">Cauliflower coral</name>
    <name type="synonym">Millepora damicornis</name>
    <dbReference type="NCBI Taxonomy" id="46731"/>
    <lineage>
        <taxon>Eukaryota</taxon>
        <taxon>Metazoa</taxon>
        <taxon>Cnidaria</taxon>
        <taxon>Anthozoa</taxon>
        <taxon>Hexacorallia</taxon>
        <taxon>Scleractinia</taxon>
        <taxon>Astrocoeniina</taxon>
        <taxon>Pocilloporidae</taxon>
        <taxon>Pocillopora</taxon>
    </lineage>
</organism>
<accession>A0A3M6U6J7</accession>
<evidence type="ECO:0000256" key="2">
    <source>
        <dbReference type="SAM" id="Phobius"/>
    </source>
</evidence>
<feature type="compositionally biased region" description="Low complexity" evidence="1">
    <location>
        <begin position="8"/>
        <end position="58"/>
    </location>
</feature>
<keyword evidence="4" id="KW-1185">Reference proteome</keyword>
<reference evidence="3 4" key="1">
    <citation type="journal article" date="2018" name="Sci. Rep.">
        <title>Comparative analysis of the Pocillopora damicornis genome highlights role of immune system in coral evolution.</title>
        <authorList>
            <person name="Cunning R."/>
            <person name="Bay R.A."/>
            <person name="Gillette P."/>
            <person name="Baker A.C."/>
            <person name="Traylor-Knowles N."/>
        </authorList>
    </citation>
    <scope>NUCLEOTIDE SEQUENCE [LARGE SCALE GENOMIC DNA]</scope>
    <source>
        <strain evidence="3">RSMAS</strain>
        <tissue evidence="3">Whole animal</tissue>
    </source>
</reference>
<keyword evidence="2" id="KW-0812">Transmembrane</keyword>
<proteinExistence type="predicted"/>
<dbReference type="Proteomes" id="UP000275408">
    <property type="component" value="Unassembled WGS sequence"/>
</dbReference>
<feature type="region of interest" description="Disordered" evidence="1">
    <location>
        <begin position="1"/>
        <end position="61"/>
    </location>
</feature>
<dbReference type="AlphaFoldDB" id="A0A3M6U6J7"/>
<name>A0A3M6U6J7_POCDA</name>
<evidence type="ECO:0000256" key="1">
    <source>
        <dbReference type="SAM" id="MobiDB-lite"/>
    </source>
</evidence>
<evidence type="ECO:0000313" key="4">
    <source>
        <dbReference type="Proteomes" id="UP000275408"/>
    </source>
</evidence>
<feature type="non-terminal residue" evidence="3">
    <location>
        <position position="1"/>
    </location>
</feature>
<keyword evidence="2" id="KW-1133">Transmembrane helix</keyword>
<protein>
    <submittedName>
        <fullName evidence="3">Uncharacterized protein</fullName>
    </submittedName>
</protein>
<dbReference type="EMBL" id="RCHS01002157">
    <property type="protein sequence ID" value="RMX49237.1"/>
    <property type="molecule type" value="Genomic_DNA"/>
</dbReference>
<comment type="caution">
    <text evidence="3">The sequence shown here is derived from an EMBL/GenBank/DDBJ whole genome shotgun (WGS) entry which is preliminary data.</text>
</comment>
<keyword evidence="2" id="KW-0472">Membrane</keyword>